<evidence type="ECO:0000256" key="1">
    <source>
        <dbReference type="SAM" id="Phobius"/>
    </source>
</evidence>
<reference evidence="2" key="1">
    <citation type="journal article" date="2015" name="Nature">
        <title>Complex archaea that bridge the gap between prokaryotes and eukaryotes.</title>
        <authorList>
            <person name="Spang A."/>
            <person name="Saw J.H."/>
            <person name="Jorgensen S.L."/>
            <person name="Zaremba-Niedzwiedzka K."/>
            <person name="Martijn J."/>
            <person name="Lind A.E."/>
            <person name="van Eijk R."/>
            <person name="Schleper C."/>
            <person name="Guy L."/>
            <person name="Ettema T.J."/>
        </authorList>
    </citation>
    <scope>NUCLEOTIDE SEQUENCE</scope>
</reference>
<evidence type="ECO:0000313" key="2">
    <source>
        <dbReference type="EMBL" id="KKM72350.1"/>
    </source>
</evidence>
<sequence length="76" mass="8187">MAEDILGDLEFEQLIGGMSDRELAEFNARQIHDLGRRMRKVEGRGKRAMGTSGGLGALIGAAIVGVIDYVLRRGAT</sequence>
<dbReference type="EMBL" id="LAZR01009488">
    <property type="protein sequence ID" value="KKM72350.1"/>
    <property type="molecule type" value="Genomic_DNA"/>
</dbReference>
<dbReference type="AlphaFoldDB" id="A0A0F9M6U0"/>
<keyword evidence="1" id="KW-0472">Membrane</keyword>
<feature type="transmembrane region" description="Helical" evidence="1">
    <location>
        <begin position="48"/>
        <end position="71"/>
    </location>
</feature>
<gene>
    <name evidence="2" type="ORF">LCGC14_1421390</name>
</gene>
<comment type="caution">
    <text evidence="2">The sequence shown here is derived from an EMBL/GenBank/DDBJ whole genome shotgun (WGS) entry which is preliminary data.</text>
</comment>
<organism evidence="2">
    <name type="scientific">marine sediment metagenome</name>
    <dbReference type="NCBI Taxonomy" id="412755"/>
    <lineage>
        <taxon>unclassified sequences</taxon>
        <taxon>metagenomes</taxon>
        <taxon>ecological metagenomes</taxon>
    </lineage>
</organism>
<accession>A0A0F9M6U0</accession>
<keyword evidence="1" id="KW-1133">Transmembrane helix</keyword>
<proteinExistence type="predicted"/>
<protein>
    <submittedName>
        <fullName evidence="2">Uncharacterized protein</fullName>
    </submittedName>
</protein>
<name>A0A0F9M6U0_9ZZZZ</name>
<keyword evidence="1" id="KW-0812">Transmembrane</keyword>